<comment type="caution">
    <text evidence="2">The sequence shown here is derived from an EMBL/GenBank/DDBJ whole genome shotgun (WGS) entry which is preliminary data.</text>
</comment>
<feature type="coiled-coil region" evidence="1">
    <location>
        <begin position="235"/>
        <end position="262"/>
    </location>
</feature>
<dbReference type="EMBL" id="CAJVPS010007685">
    <property type="protein sequence ID" value="CAG8636973.1"/>
    <property type="molecule type" value="Genomic_DNA"/>
</dbReference>
<dbReference type="AlphaFoldDB" id="A0A9N9DEC4"/>
<keyword evidence="3" id="KW-1185">Reference proteome</keyword>
<evidence type="ECO:0000313" key="2">
    <source>
        <dbReference type="EMBL" id="CAG8636973.1"/>
    </source>
</evidence>
<name>A0A9N9DEC4_9GLOM</name>
<sequence length="298" mass="34890">MTNIEEIIELYAEIPSFHEDYKYLLNKLPPSLINDAWKRLITRKRNSLTKIEASYINSDIESFLRHEIERYNRQKLRSSKGIYIYSMDNGVQTEEINFIDKAIQTDSLDKATQTENINFSEQIKKHSITFHENYSNLLTQLPPSLIKAGWIRLTTQKKNPLSESEASSISPIIEAFLKHEVDRYQRNKKPRYNPTIEVETESHCIVIPVSKPEKTKFEEETKSRISDSSSNIAPLYSEEEVNARIKEAKDNLRQELIKSTEETLKSIKQQKDIECNQIKIDMNNRAKNLFEITLKKYI</sequence>
<organism evidence="2 3">
    <name type="scientific">Ambispora leptoticha</name>
    <dbReference type="NCBI Taxonomy" id="144679"/>
    <lineage>
        <taxon>Eukaryota</taxon>
        <taxon>Fungi</taxon>
        <taxon>Fungi incertae sedis</taxon>
        <taxon>Mucoromycota</taxon>
        <taxon>Glomeromycotina</taxon>
        <taxon>Glomeromycetes</taxon>
        <taxon>Archaeosporales</taxon>
        <taxon>Ambisporaceae</taxon>
        <taxon>Ambispora</taxon>
    </lineage>
</organism>
<dbReference type="Proteomes" id="UP000789508">
    <property type="component" value="Unassembled WGS sequence"/>
</dbReference>
<proteinExistence type="predicted"/>
<evidence type="ECO:0000313" key="3">
    <source>
        <dbReference type="Proteomes" id="UP000789508"/>
    </source>
</evidence>
<accession>A0A9N9DEC4</accession>
<evidence type="ECO:0000256" key="1">
    <source>
        <dbReference type="SAM" id="Coils"/>
    </source>
</evidence>
<keyword evidence="1" id="KW-0175">Coiled coil</keyword>
<reference evidence="2" key="1">
    <citation type="submission" date="2021-06" db="EMBL/GenBank/DDBJ databases">
        <authorList>
            <person name="Kallberg Y."/>
            <person name="Tangrot J."/>
            <person name="Rosling A."/>
        </authorList>
    </citation>
    <scope>NUCLEOTIDE SEQUENCE</scope>
    <source>
        <strain evidence="2">FL130A</strain>
    </source>
</reference>
<gene>
    <name evidence="2" type="ORF">ALEPTO_LOCUS9574</name>
</gene>
<protein>
    <submittedName>
        <fullName evidence="2">11880_t:CDS:1</fullName>
    </submittedName>
</protein>
<dbReference type="OrthoDB" id="2376953at2759"/>